<feature type="binding site" evidence="3">
    <location>
        <position position="99"/>
    </location>
    <ligand>
        <name>substrate</name>
    </ligand>
</feature>
<dbReference type="InterPro" id="IPR013658">
    <property type="entry name" value="SGL"/>
</dbReference>
<dbReference type="PRINTS" id="PR01790">
    <property type="entry name" value="SMP30FAMILY"/>
</dbReference>
<feature type="binding site" evidence="3">
    <location>
        <position position="15"/>
    </location>
    <ligand>
        <name>a divalent metal cation</name>
        <dbReference type="ChEBI" id="CHEBI:60240"/>
    </ligand>
</feature>
<comment type="caution">
    <text evidence="5">The sequence shown here is derived from an EMBL/GenBank/DDBJ whole genome shotgun (WGS) entry which is preliminary data.</text>
</comment>
<proteinExistence type="inferred from homology"/>
<evidence type="ECO:0000256" key="2">
    <source>
        <dbReference type="PIRSR" id="PIRSR605511-1"/>
    </source>
</evidence>
<feature type="domain" description="SMP-30/Gluconolactonase/LRE-like region" evidence="4">
    <location>
        <begin position="13"/>
        <end position="254"/>
    </location>
</feature>
<feature type="binding site" evidence="3">
    <location>
        <position position="97"/>
    </location>
    <ligand>
        <name>substrate</name>
    </ligand>
</feature>
<dbReference type="GO" id="GO:0005509">
    <property type="term" value="F:calcium ion binding"/>
    <property type="evidence" value="ECO:0007669"/>
    <property type="project" value="TreeGrafter"/>
</dbReference>
<dbReference type="GO" id="GO:0004341">
    <property type="term" value="F:gluconolactonase activity"/>
    <property type="evidence" value="ECO:0007669"/>
    <property type="project" value="TreeGrafter"/>
</dbReference>
<keyword evidence="3" id="KW-0479">Metal-binding</keyword>
<dbReference type="EMBL" id="JARGEQ010000082">
    <property type="protein sequence ID" value="MDF1586353.1"/>
    <property type="molecule type" value="Genomic_DNA"/>
</dbReference>
<accession>A0AAP3UZ13</accession>
<name>A0AAP3UZ13_9PROT</name>
<dbReference type="InterPro" id="IPR005511">
    <property type="entry name" value="SMP-30"/>
</dbReference>
<feature type="binding site" evidence="3">
    <location>
        <position position="195"/>
    </location>
    <ligand>
        <name>a divalent metal cation</name>
        <dbReference type="ChEBI" id="CHEBI:60240"/>
    </ligand>
</feature>
<evidence type="ECO:0000256" key="3">
    <source>
        <dbReference type="PIRSR" id="PIRSR605511-2"/>
    </source>
</evidence>
<dbReference type="InterPro" id="IPR011042">
    <property type="entry name" value="6-blade_b-propeller_TolB-like"/>
</dbReference>
<evidence type="ECO:0000313" key="5">
    <source>
        <dbReference type="EMBL" id="MDF1586353.1"/>
    </source>
</evidence>
<dbReference type="PANTHER" id="PTHR10907:SF47">
    <property type="entry name" value="REGUCALCIN"/>
    <property type="match status" value="1"/>
</dbReference>
<dbReference type="AlphaFoldDB" id="A0AAP3UZ13"/>
<keyword evidence="6" id="KW-1185">Reference proteome</keyword>
<feature type="binding site" evidence="3">
    <location>
        <position position="145"/>
    </location>
    <ligand>
        <name>a divalent metal cation</name>
        <dbReference type="ChEBI" id="CHEBI:60240"/>
    </ligand>
</feature>
<protein>
    <submittedName>
        <fullName evidence="5">SMP-30/gluconolactonase/LRE family protein</fullName>
    </submittedName>
</protein>
<dbReference type="PANTHER" id="PTHR10907">
    <property type="entry name" value="REGUCALCIN"/>
    <property type="match status" value="1"/>
</dbReference>
<evidence type="ECO:0000313" key="6">
    <source>
        <dbReference type="Proteomes" id="UP001301140"/>
    </source>
</evidence>
<keyword evidence="3" id="KW-0862">Zinc</keyword>
<evidence type="ECO:0000259" key="4">
    <source>
        <dbReference type="Pfam" id="PF08450"/>
    </source>
</evidence>
<reference evidence="5 6" key="1">
    <citation type="submission" date="2023-03" db="EMBL/GenBank/DDBJ databases">
        <title>YIM 152171 draft genome.</title>
        <authorList>
            <person name="Yang Z."/>
        </authorList>
    </citation>
    <scope>NUCLEOTIDE SEQUENCE [LARGE SCALE GENOMIC DNA]</scope>
    <source>
        <strain evidence="5 6">YIM 152171</strain>
    </source>
</reference>
<feature type="active site" description="Proton donor/acceptor" evidence="2">
    <location>
        <position position="195"/>
    </location>
</feature>
<organism evidence="5 6">
    <name type="scientific">Marinimicrococcus flavescens</name>
    <dbReference type="NCBI Taxonomy" id="3031815"/>
    <lineage>
        <taxon>Bacteria</taxon>
        <taxon>Pseudomonadati</taxon>
        <taxon>Pseudomonadota</taxon>
        <taxon>Alphaproteobacteria</taxon>
        <taxon>Geminicoccales</taxon>
        <taxon>Geminicoccaceae</taxon>
        <taxon>Marinimicrococcus</taxon>
    </lineage>
</organism>
<dbReference type="Pfam" id="PF08450">
    <property type="entry name" value="SGL"/>
    <property type="match status" value="1"/>
</dbReference>
<dbReference type="SUPFAM" id="SSF63829">
    <property type="entry name" value="Calcium-dependent phosphotriesterase"/>
    <property type="match status" value="1"/>
</dbReference>
<dbReference type="GO" id="GO:0019853">
    <property type="term" value="P:L-ascorbic acid biosynthetic process"/>
    <property type="evidence" value="ECO:0007669"/>
    <property type="project" value="TreeGrafter"/>
</dbReference>
<gene>
    <name evidence="5" type="ORF">PZ740_08130</name>
</gene>
<sequence length="288" mass="31361">MIVDCVLEARAALGEGPLWHPGEQALYWIDIKAPALHRLDPASGREKHWPLPEAIGSFCFREAGGLVLALRSGLAFLDPESGGITPVARPDEPPGNRFNDGKCDRAGRFFAGTMDDAETACSGALYRLDPDRSLHRIRSDVYISNGLGWSTDDRVMYFTDSPRQVIWAYDYDIVTGRTANERVFARIAEDAGYPDGLCVDAEDHVWSAHWDGARLTRWRPDGSIERVVPMPVPRPTSCCFGGPDLATLYVTSARTGLDERALAAAPLAGGVFALEPGVRGQPTAFFAG</sequence>
<dbReference type="Gene3D" id="2.120.10.30">
    <property type="entry name" value="TolB, C-terminal domain"/>
    <property type="match status" value="1"/>
</dbReference>
<dbReference type="RefSeq" id="WP_327788767.1">
    <property type="nucleotide sequence ID" value="NZ_JARGEQ010000082.1"/>
</dbReference>
<comment type="cofactor">
    <cofactor evidence="3">
        <name>Zn(2+)</name>
        <dbReference type="ChEBI" id="CHEBI:29105"/>
    </cofactor>
    <text evidence="3">Binds 1 divalent metal cation per subunit.</text>
</comment>
<comment type="similarity">
    <text evidence="1">Belongs to the SMP-30/CGR1 family.</text>
</comment>
<dbReference type="Proteomes" id="UP001301140">
    <property type="component" value="Unassembled WGS sequence"/>
</dbReference>
<evidence type="ECO:0000256" key="1">
    <source>
        <dbReference type="ARBA" id="ARBA00008853"/>
    </source>
</evidence>